<organism evidence="2 3">
    <name type="scientific">Tuber borchii</name>
    <name type="common">White truffle</name>
    <dbReference type="NCBI Taxonomy" id="42251"/>
    <lineage>
        <taxon>Eukaryota</taxon>
        <taxon>Fungi</taxon>
        <taxon>Dikarya</taxon>
        <taxon>Ascomycota</taxon>
        <taxon>Pezizomycotina</taxon>
        <taxon>Pezizomycetes</taxon>
        <taxon>Pezizales</taxon>
        <taxon>Tuberaceae</taxon>
        <taxon>Tuber</taxon>
    </lineage>
</organism>
<evidence type="ECO:0000313" key="3">
    <source>
        <dbReference type="Proteomes" id="UP000244722"/>
    </source>
</evidence>
<dbReference type="STRING" id="42251.A0A2T6ZA04"/>
<comment type="caution">
    <text evidence="2">The sequence shown here is derived from an EMBL/GenBank/DDBJ whole genome shotgun (WGS) entry which is preliminary data.</text>
</comment>
<feature type="compositionally biased region" description="Basic and acidic residues" evidence="1">
    <location>
        <begin position="122"/>
        <end position="136"/>
    </location>
</feature>
<dbReference type="Pfam" id="PF04032">
    <property type="entry name" value="Rpr2"/>
    <property type="match status" value="1"/>
</dbReference>
<dbReference type="EMBL" id="NESQ01000569">
    <property type="protein sequence ID" value="PUU72331.1"/>
    <property type="molecule type" value="Genomic_DNA"/>
</dbReference>
<evidence type="ECO:0000256" key="1">
    <source>
        <dbReference type="SAM" id="MobiDB-lite"/>
    </source>
</evidence>
<dbReference type="Gene3D" id="6.20.50.20">
    <property type="match status" value="1"/>
</dbReference>
<evidence type="ECO:0008006" key="4">
    <source>
        <dbReference type="Google" id="ProtNLM"/>
    </source>
</evidence>
<dbReference type="OrthoDB" id="10478768at2759"/>
<accession>A0A2T6ZA04</accession>
<feature type="region of interest" description="Disordered" evidence="1">
    <location>
        <begin position="108"/>
        <end position="178"/>
    </location>
</feature>
<name>A0A2T6ZA04_TUBBO</name>
<reference evidence="2 3" key="1">
    <citation type="submission" date="2017-04" db="EMBL/GenBank/DDBJ databases">
        <title>Draft genome sequence of Tuber borchii Vittad., a whitish edible truffle.</title>
        <authorList>
            <consortium name="DOE Joint Genome Institute"/>
            <person name="Murat C."/>
            <person name="Kuo A."/>
            <person name="Barry K.W."/>
            <person name="Clum A."/>
            <person name="Dockter R.B."/>
            <person name="Fauchery L."/>
            <person name="Iotti M."/>
            <person name="Kohler A."/>
            <person name="Labutti K."/>
            <person name="Lindquist E.A."/>
            <person name="Lipzen A."/>
            <person name="Ohm R.A."/>
            <person name="Wang M."/>
            <person name="Grigoriev I.V."/>
            <person name="Zambonelli A."/>
            <person name="Martin F.M."/>
        </authorList>
    </citation>
    <scope>NUCLEOTIDE SEQUENCE [LARGE SCALE GENOMIC DNA]</scope>
    <source>
        <strain evidence="2 3">Tbo3840</strain>
    </source>
</reference>
<sequence length="192" mass="19594">MATKTPPRPSSSNLTTSYILRASHLLLPTAPSLSTTLLSTSPAAQTSPGLSNICKSCSAILIPGWSAHVRTLPHGKEKRKEATASKTTVVVWECQSCGGGNRFEVGKPKIKRGKGKGGGGVKKVEGGAGRERKVDRGTNQGSKARAKKRKGSLADALSKRRTDGGGGGGAGAGAGAGGFGLELMDLMKVGDV</sequence>
<dbReference type="InterPro" id="IPR007175">
    <property type="entry name" value="Rpr2/Snm1/Rpp21"/>
</dbReference>
<dbReference type="GO" id="GO:0006396">
    <property type="term" value="P:RNA processing"/>
    <property type="evidence" value="ECO:0007669"/>
    <property type="project" value="InterPro"/>
</dbReference>
<evidence type="ECO:0000313" key="2">
    <source>
        <dbReference type="EMBL" id="PUU72331.1"/>
    </source>
</evidence>
<protein>
    <recommendedName>
        <fullName evidence="4">RNAse P Rpr2/Rpp21/SNM1 subunit domain-domain-containing protein</fullName>
    </recommendedName>
</protein>
<keyword evidence="3" id="KW-1185">Reference proteome</keyword>
<proteinExistence type="predicted"/>
<dbReference type="Proteomes" id="UP000244722">
    <property type="component" value="Unassembled WGS sequence"/>
</dbReference>
<feature type="compositionally biased region" description="Gly residues" evidence="1">
    <location>
        <begin position="164"/>
        <end position="178"/>
    </location>
</feature>
<gene>
    <name evidence="2" type="ORF">B9Z19DRAFT_1137955</name>
</gene>
<dbReference type="AlphaFoldDB" id="A0A2T6ZA04"/>